<sequence length="79" mass="9343">MKCQFHSTQELSDFLKDQLLSASETAEILEVSTNRVGHMVRDGKLDTVKEQPKMFLKEVVLEKKKELEQLRKKYRPYDE</sequence>
<accession>Q9K7A5</accession>
<dbReference type="HOGENOM" id="CLU_193507_0_0_9"/>
<keyword evidence="2" id="KW-1185">Reference proteome</keyword>
<dbReference type="STRING" id="272558.gene:10729376"/>
<reference evidence="1 2" key="1">
    <citation type="journal article" date="2000" name="Nucleic Acids Res.">
        <title>Complete genome sequence of the alkaliphilic bacterium Bacillus halodurans and genomic sequence comparison with Bacillus subtilis.</title>
        <authorList>
            <person name="Takami H."/>
            <person name="Nakasone K."/>
            <person name="Takaki Y."/>
            <person name="Maeno G."/>
            <person name="Sasaki R."/>
            <person name="Masui N."/>
            <person name="Fuji F."/>
            <person name="Hirama C."/>
            <person name="Nakamura Y."/>
            <person name="Ogasawara N."/>
            <person name="Kuhara S."/>
            <person name="Horikoshi K."/>
        </authorList>
    </citation>
    <scope>NUCLEOTIDE SEQUENCE [LARGE SCALE GENOMIC DNA]</scope>
    <source>
        <strain evidence="2">ATCC BAA-125 / DSM 18197 / FERM 7344 / JCM 9153 / C-125</strain>
    </source>
</reference>
<evidence type="ECO:0000313" key="2">
    <source>
        <dbReference type="Proteomes" id="UP000001258"/>
    </source>
</evidence>
<dbReference type="Proteomes" id="UP000001258">
    <property type="component" value="Chromosome"/>
</dbReference>
<dbReference type="RefSeq" id="WP_010899597.1">
    <property type="nucleotide sequence ID" value="NC_002570.2"/>
</dbReference>
<dbReference type="eggNOG" id="COG3311">
    <property type="taxonomic scope" value="Bacteria"/>
</dbReference>
<dbReference type="PIR" id="G84082">
    <property type="entry name" value="G84082"/>
</dbReference>
<dbReference type="EMBL" id="BA000004">
    <property type="protein sequence ID" value="BAB07182.1"/>
    <property type="molecule type" value="Genomic_DNA"/>
</dbReference>
<dbReference type="OrthoDB" id="2974287at2"/>
<evidence type="ECO:0000313" key="1">
    <source>
        <dbReference type="EMBL" id="BAB07182.1"/>
    </source>
</evidence>
<gene>
    <name evidence="1" type="ordered locus">BH3463</name>
</gene>
<dbReference type="KEGG" id="bha:BH3463"/>
<dbReference type="AlphaFoldDB" id="Q9K7A5"/>
<name>Q9K7A5_HALH5</name>
<proteinExistence type="predicted"/>
<organism evidence="1 2">
    <name type="scientific">Halalkalibacterium halodurans (strain ATCC BAA-125 / DSM 18197 / FERM 7344 / JCM 9153 / C-125)</name>
    <name type="common">Bacillus halodurans</name>
    <dbReference type="NCBI Taxonomy" id="272558"/>
    <lineage>
        <taxon>Bacteria</taxon>
        <taxon>Bacillati</taxon>
        <taxon>Bacillota</taxon>
        <taxon>Bacilli</taxon>
        <taxon>Bacillales</taxon>
        <taxon>Bacillaceae</taxon>
        <taxon>Halalkalibacterium (ex Joshi et al. 2022)</taxon>
    </lineage>
</organism>
<protein>
    <submittedName>
        <fullName evidence="1">BH3463 protein</fullName>
    </submittedName>
</protein>